<organism evidence="1 2">
    <name type="scientific">Paenibacillus mesotrionivorans</name>
    <dbReference type="NCBI Taxonomy" id="3160968"/>
    <lineage>
        <taxon>Bacteria</taxon>
        <taxon>Bacillati</taxon>
        <taxon>Bacillota</taxon>
        <taxon>Bacilli</taxon>
        <taxon>Bacillales</taxon>
        <taxon>Paenibacillaceae</taxon>
        <taxon>Paenibacillus</taxon>
    </lineage>
</organism>
<protein>
    <submittedName>
        <fullName evidence="1">Pectinesterase family protein</fullName>
    </submittedName>
</protein>
<accession>A0ACC7NT75</accession>
<evidence type="ECO:0000313" key="2">
    <source>
        <dbReference type="Proteomes" id="UP001631969"/>
    </source>
</evidence>
<name>A0ACC7NT75_9BACL</name>
<evidence type="ECO:0000313" key="1">
    <source>
        <dbReference type="EMBL" id="MFM9327220.1"/>
    </source>
</evidence>
<dbReference type="EMBL" id="JBJURJ010000002">
    <property type="protein sequence ID" value="MFM9327220.1"/>
    <property type="molecule type" value="Genomic_DNA"/>
</dbReference>
<dbReference type="Proteomes" id="UP001631969">
    <property type="component" value="Unassembled WGS sequence"/>
</dbReference>
<reference evidence="1" key="1">
    <citation type="submission" date="2024-12" db="EMBL/GenBank/DDBJ databases">
        <authorList>
            <person name="Wu N."/>
        </authorList>
    </citation>
    <scope>NUCLEOTIDE SEQUENCE</scope>
    <source>
        <strain evidence="1">P15</strain>
    </source>
</reference>
<keyword evidence="2" id="KW-1185">Reference proteome</keyword>
<gene>
    <name evidence="1" type="ORF">ACI1P1_02805</name>
</gene>
<sequence>MGISRRLRKGIGTLLSVAMLFTLAFSNIALASDAGGGRKIDVWDFGGIPESGSLYNNQITPELLDSKPALKSGAFATTVFGDLTLANPDAKDRLYYYKADGTTLGVNSYGTWGNQKISYADGYNSNGVYYANGSGGNGRRYLTLDNVVAGDKITVYGGTSNANETVHLVHAAVSLNGTAVTVTPSSTEPQDSTAAFTTTAQKAELVAHYSGSYQIYFSAGASGKPWVHRVMRTPGVKVSGTVNANGSNIAAGHIINFTNQTTGETTDARVKADLTFDALLATGYSYIATIQDVTDYRFSDETKLISTSLSDMESGKLVSLDVVANQLVTVSGQLKGFKASYDISKMQLQWMPPEESLASPVTASVDLAALTYTADVQDGVPYTAVLSGVNDYEVVSGGSITLSADTVSDITVAPKAVYAATGTFLGLTSAAQVTSIAFTNVDDGYTYAGTVAGGGYQVTLRDGSYSISAANTENYSTSTHVVLNGQNTAKDILFVNNTAPEALPWVPDLYVGDSSKEHNFGSVKAALAAAARMNPADEAHRITIRIAPGVYRAQLVVDTPYITLVNSHPNPTSDPATQVKITWYYGIGYKYYSIGANGFYDEEKAFDKYTKNTASKWGGTVYLTSKASYFKAQNIIFENSFNKYMTDEELLDGVELAAAESGSTINVERKSFTDVTSKAATERAAAMLIEGNYAEFLNCSFLGSQDTLYTGGSGTNSSYFKDSFIEGNTDYIFGDGNVVFDNATLNFAGYSNQAVGGYITAAKDLAGYGYLFRNATVTADSKNMQSAGYLGRPWGAKAKVTFLNTKLESSSIITPSGWYDMSGNKPETANYAEYNTTYNGAAVDTSQRRGPVITDAQASAIQVGAYFGGWMPSFYTADSSAAKVFKMQPFFTTDDDINIPYTGNTISLGYEYEQPSDSLNDSALIQWYRVSPDGTETLIRATTAYISKTYKITGADAGHYIKAVVTPETVNGLKGIPASIQLDNLVQVGSSGGGNEIPDGQRVNIYVAGDSTVKTYGPTSDTAGWGEYLQSFFDSEKINIVNYANGGRSSRSFINEGSLAKIASTIKTGDYLLIQFGHNDSANQQGYLAERFVSMGQPDANGIYPSTAGVKETTPGSLAGQYGESYYPYTTGTFKWYLQQYIDVAKQAGATPILATPISRQYFNPDGTIRTHHDATDTTTGTVTTSNNAYVRAVEQLGEEQGVQVIDMFTLTKDSYEKAYKQDPAASASASPFAKAIMAAGDSTHNNKIGGFYNGGLLAKAIKERGYNISNYVIPPVRVGGVDSKNSVQFEVDAQSKIRVYAPDAGGVYTTQLNPYWTAETQGLIDRLFTGTEQPSITSIIQPADLTAVQGGTVALPPTVTAIYSNGTQGNVKVAWEPVNTAAAGTVELHGTIAGYAAGVTVKVTIQAKPPAGTSTIWIVGDSTVSAFADNYYYPRYGWGTQLGQYLDGAFTIQNLALSGRSSKSFIVEPQYQQLLSGMKSGDYLLVGFGHNDEKAEAERYTNPNGTYLDSGSFANSLYEHYIKPAQAAGVQVILTTPIARRSATGVWSNADLHITAASGAFAGGDYPQAIRNVGTELHIPVVDMTASTKALYDQLGTAETLYLHAWTSSKPASVDNTHTNIWGGKYNAYLVSKGIKELSVSGLADHVLEANAPTKASTLAPNPNYTEPPYSGELPQSALWADHGIWKGTVFGDVGGAPGTANQTLETDRDGNMHIAVANNKGKISGTTDGVAMYYYKVPANSTFTLTAKARINSFSLNDQVSFGLMARDEMYIDSYINTGMGDYVAAAPLKLTKAAAGGYWNSFARKSGILTQGSTAVNPIAAGDSVDLRLEGNADGYAAKFGNEAAVTGGFDFKLTAIDPDHVYVGMFVARNADITFTDIKLLVDGKEVTTGGGENPTPTPETTDPADPNSTQDSKVRQYALEGYAAARGVTGGGLLLETSNRYWKVASAEEFLKAVAEAKSSGKQSVIELTADIALGSKEIGAALTQYGSIIKPASNQPLLHPTLIQTGVSTLQLSGMSNLTIFSKNGAKLTHVTIDIRNSSNMILRNLMFDELWEWDEATHGDYDRNDWDYITIQDGSTGIWIDHSTFYKAYDGIVDVKKAVSTDTSDVTISWSKFLPASEGSFFNDMMELLEANPGQYPFYQELLTTHAMSKEQIRQYSAAQKKTHLIGASDTEANTSNLRITLANNYYKNSMDRMPRVRQGSAHVYNTIMDATELYDLRNSLTDEYASSKVVSNGAISTQGASVLVENSSISGIVKALLSGNGSSPAGYIGALNSVYYMNGIETELTVTDSTYSGLVMDVDGFKNALPYSYQVYDARSLDTQVLPYAGAGAVSMSSVQWQKAVYNNLSGEDVQGPVWLPGSLTASQVTPTGLTLTWPVATDKDGVTGYKVYTVTGSTYSEHVSLGNVTMYKVTGLTQDTEYTFAVKAVDAAGNLSADALYVTVRTGREIRNDPDPVGTPVGTPAGDGTQTGEGLDSAVKEESKDGVVTAVIDAARITGLLAKMDTDEDVFTVNIKTKGDVIQTKLSTDVLAALLSKNSEAILQIKSGIGSYSLRVNLIDTAAFAKQWGVSGKDLQVSVRIGKVQGAMAESANDAAVKLGATVLSAPVEFSVSIGASDGRTQEIHSFGTYVERSFTLPRAVNPQTATGVMFNLQTQTFIPVPTVFNGMEAKILRPGNSIYTVLENPKTFADLAGHWAKAEIETLASKLIVNGMSASQYAPDQFITRAEFAALLVRALGLDEVEASGFTDVAGTDWFSGAVGAAQKARLIDGFEDGSFRPNATISREQMAAMIVRAMSLGGKEIQADVQVLEKFADRSSISGWSKDVAAQALTAGIIQGITDSTFAPQENATRAQAAVMLKRTLQALNFIN</sequence>
<comment type="caution">
    <text evidence="1">The sequence shown here is derived from an EMBL/GenBank/DDBJ whole genome shotgun (WGS) entry which is preliminary data.</text>
</comment>
<proteinExistence type="predicted"/>